<organism evidence="1 2">
    <name type="scientific">Pan troglodytes</name>
    <name type="common">Chimpanzee</name>
    <dbReference type="NCBI Taxonomy" id="9598"/>
    <lineage>
        <taxon>Eukaryota</taxon>
        <taxon>Metazoa</taxon>
        <taxon>Chordata</taxon>
        <taxon>Craniata</taxon>
        <taxon>Vertebrata</taxon>
        <taxon>Euteleostomi</taxon>
        <taxon>Mammalia</taxon>
        <taxon>Eutheria</taxon>
        <taxon>Euarchontoglires</taxon>
        <taxon>Primates</taxon>
        <taxon>Haplorrhini</taxon>
        <taxon>Catarrhini</taxon>
        <taxon>Hominidae</taxon>
        <taxon>Pan</taxon>
    </lineage>
</organism>
<comment type="caution">
    <text evidence="1">The sequence shown here is derived from an EMBL/GenBank/DDBJ whole genome shotgun (WGS) entry which is preliminary data.</text>
</comment>
<accession>A0A2J8JJM4</accession>
<protein>
    <submittedName>
        <fullName evidence="1">POGZ isoform 19</fullName>
    </submittedName>
</protein>
<dbReference type="EMBL" id="NBAG03000454">
    <property type="protein sequence ID" value="PNI22968.1"/>
    <property type="molecule type" value="Genomic_DNA"/>
</dbReference>
<sequence length="151" mass="15896">MADTDLFMECEEEELEPWQKISDVIEDSVVEDYNSVDKTTTVSVSQQPVSAPVPIAAHASVAGHLSTSTTVSSSGAQNSDSTKKTLVTLIANNNAGNPLVQQGGQPLILTQNPAPGLGTMVTQPVLRPVQVMQNANHVTSSPVASQPIFIT</sequence>
<dbReference type="AlphaFoldDB" id="A0A2J8JJM4"/>
<evidence type="ECO:0000313" key="2">
    <source>
        <dbReference type="Proteomes" id="UP000236370"/>
    </source>
</evidence>
<proteinExistence type="predicted"/>
<name>A0A2J8JJM4_PANTR</name>
<dbReference type="Proteomes" id="UP000236370">
    <property type="component" value="Unassembled WGS sequence"/>
</dbReference>
<feature type="non-terminal residue" evidence="1">
    <location>
        <position position="151"/>
    </location>
</feature>
<evidence type="ECO:0000313" key="1">
    <source>
        <dbReference type="EMBL" id="PNI22968.1"/>
    </source>
</evidence>
<reference evidence="1 2" key="1">
    <citation type="submission" date="2017-12" db="EMBL/GenBank/DDBJ databases">
        <title>High-resolution comparative analysis of great ape genomes.</title>
        <authorList>
            <person name="Pollen A."/>
            <person name="Hastie A."/>
            <person name="Hormozdiari F."/>
            <person name="Dougherty M."/>
            <person name="Liu R."/>
            <person name="Chaisson M."/>
            <person name="Hoppe E."/>
            <person name="Hill C."/>
            <person name="Pang A."/>
            <person name="Hillier L."/>
            <person name="Baker C."/>
            <person name="Armstrong J."/>
            <person name="Shendure J."/>
            <person name="Paten B."/>
            <person name="Wilson R."/>
            <person name="Chao H."/>
            <person name="Schneider V."/>
            <person name="Ventura M."/>
            <person name="Kronenberg Z."/>
            <person name="Murali S."/>
            <person name="Gordon D."/>
            <person name="Cantsilieris S."/>
            <person name="Munson K."/>
            <person name="Nelson B."/>
            <person name="Raja A."/>
            <person name="Underwood J."/>
            <person name="Diekhans M."/>
            <person name="Fiddes I."/>
            <person name="Haussler D."/>
            <person name="Eichler E."/>
        </authorList>
    </citation>
    <scope>NUCLEOTIDE SEQUENCE [LARGE SCALE GENOMIC DNA]</scope>
    <source>
        <strain evidence="1">Yerkes chimp pedigree #C0471</strain>
    </source>
</reference>
<gene>
    <name evidence="1" type="ORF">CK820_G0047010</name>
</gene>